<comment type="caution">
    <text evidence="2">The sequence shown here is derived from an EMBL/GenBank/DDBJ whole genome shotgun (WGS) entry which is preliminary data.</text>
</comment>
<dbReference type="EMBL" id="LAZR01009819">
    <property type="protein sequence ID" value="KKM70434.1"/>
    <property type="molecule type" value="Genomic_DNA"/>
</dbReference>
<accession>A0A0F9JKR2</accession>
<name>A0A0F9JKR2_9ZZZZ</name>
<proteinExistence type="predicted"/>
<protein>
    <submittedName>
        <fullName evidence="2">Uncharacterized protein</fullName>
    </submittedName>
</protein>
<feature type="region of interest" description="Disordered" evidence="1">
    <location>
        <begin position="19"/>
        <end position="42"/>
    </location>
</feature>
<dbReference type="AlphaFoldDB" id="A0A0F9JKR2"/>
<reference evidence="2" key="1">
    <citation type="journal article" date="2015" name="Nature">
        <title>Complex archaea that bridge the gap between prokaryotes and eukaryotes.</title>
        <authorList>
            <person name="Spang A."/>
            <person name="Saw J.H."/>
            <person name="Jorgensen S.L."/>
            <person name="Zaremba-Niedzwiedzka K."/>
            <person name="Martijn J."/>
            <person name="Lind A.E."/>
            <person name="van Eijk R."/>
            <person name="Schleper C."/>
            <person name="Guy L."/>
            <person name="Ettema T.J."/>
        </authorList>
    </citation>
    <scope>NUCLEOTIDE SEQUENCE</scope>
</reference>
<gene>
    <name evidence="2" type="ORF">LCGC14_1440820</name>
</gene>
<sequence length="61" mass="7208">MVHHGHLWTTLVTFGPPWSPLDHPAHQHPRPRPAQKRKLTPGGHLYHQPIYLYHFHLKPEI</sequence>
<organism evidence="2">
    <name type="scientific">marine sediment metagenome</name>
    <dbReference type="NCBI Taxonomy" id="412755"/>
    <lineage>
        <taxon>unclassified sequences</taxon>
        <taxon>metagenomes</taxon>
        <taxon>ecological metagenomes</taxon>
    </lineage>
</organism>
<evidence type="ECO:0000313" key="2">
    <source>
        <dbReference type="EMBL" id="KKM70434.1"/>
    </source>
</evidence>
<feature type="compositionally biased region" description="Basic residues" evidence="1">
    <location>
        <begin position="26"/>
        <end position="39"/>
    </location>
</feature>
<evidence type="ECO:0000256" key="1">
    <source>
        <dbReference type="SAM" id="MobiDB-lite"/>
    </source>
</evidence>